<dbReference type="InterPro" id="IPR011453">
    <property type="entry name" value="DUF1559"/>
</dbReference>
<reference evidence="3" key="1">
    <citation type="submission" date="2015-05" db="EMBL/GenBank/DDBJ databases">
        <title>Permanent draft genome of Rhodopirellula islandicus K833.</title>
        <authorList>
            <person name="Kizina J."/>
            <person name="Richter M."/>
            <person name="Glockner F.O."/>
            <person name="Harder J."/>
        </authorList>
    </citation>
    <scope>NUCLEOTIDE SEQUENCE [LARGE SCALE GENOMIC DNA]</scope>
    <source>
        <strain evidence="3">K833</strain>
    </source>
</reference>
<comment type="caution">
    <text evidence="3">The sequence shown here is derived from an EMBL/GenBank/DDBJ whole genome shotgun (WGS) entry which is preliminary data.</text>
</comment>
<dbReference type="NCBIfam" id="TIGR04294">
    <property type="entry name" value="pre_pil_HX9DG"/>
    <property type="match status" value="1"/>
</dbReference>
<proteinExistence type="predicted"/>
<feature type="domain" description="DUF1559" evidence="2">
    <location>
        <begin position="30"/>
        <end position="335"/>
    </location>
</feature>
<dbReference type="AlphaFoldDB" id="A0A0J1BAJ6"/>
<evidence type="ECO:0000313" key="3">
    <source>
        <dbReference type="EMBL" id="KLU03516.1"/>
    </source>
</evidence>
<dbReference type="InterPro" id="IPR012902">
    <property type="entry name" value="N_methyl_site"/>
</dbReference>
<dbReference type="SUPFAM" id="SSF54523">
    <property type="entry name" value="Pili subunits"/>
    <property type="match status" value="1"/>
</dbReference>
<dbReference type="InterPro" id="IPR045584">
    <property type="entry name" value="Pilin-like"/>
</dbReference>
<dbReference type="InterPro" id="IPR027558">
    <property type="entry name" value="Pre_pil_HX9DG_C"/>
</dbReference>
<dbReference type="Proteomes" id="UP000036367">
    <property type="component" value="Unassembled WGS sequence"/>
</dbReference>
<dbReference type="STRING" id="595434.RISK_004413"/>
<dbReference type="PATRIC" id="fig|595434.4.peg.4187"/>
<evidence type="ECO:0000256" key="1">
    <source>
        <dbReference type="SAM" id="MobiDB-lite"/>
    </source>
</evidence>
<gene>
    <name evidence="3" type="ORF">RISK_004413</name>
</gene>
<dbReference type="Pfam" id="PF07596">
    <property type="entry name" value="SBP_bac_10"/>
    <property type="match status" value="1"/>
</dbReference>
<keyword evidence="4" id="KW-1185">Reference proteome</keyword>
<dbReference type="EMBL" id="LECT01000036">
    <property type="protein sequence ID" value="KLU03516.1"/>
    <property type="molecule type" value="Genomic_DNA"/>
</dbReference>
<name>A0A0J1BAJ6_RHOIS</name>
<sequence length="384" mass="41969">MTRSAFTLVELLVVIAIIGVLVGLLLPAVQAAREAARRMSCSNNFKQMGLALHNYHAAYNTFPYSRVATQTQWRGLGPTVAMTPFMEQQAVWEMISNPHTSDSGTTYVKFGGFPWSSDYTPNRFQIPTLRCPSDPAEGDTIGRTNYAFCYGDAARYITFYWFDGDQRTDPGYEWAGDDAVWRGMWRWNNKKKFRDCLDGTSQTIIMGEMANFLDDRSIIGTAAVFGSQDFQTDLVQCKNTIDPERPQFYAPGQELIGYGSYGGQSNRGRWWTDSVSCNSAINTILGPNSVSCTYSTGPGSDWTGGVYSVTSRHQGGAHVLMTDGSIKFITDSINASTEGMDSNTTVTPRGPGTGHDAGVESPFGVWGAMGTASSGETRANEATL</sequence>
<accession>A0A0J1BAJ6</accession>
<dbReference type="Gene3D" id="3.30.700.10">
    <property type="entry name" value="Glycoprotein, Type 4 Pilin"/>
    <property type="match status" value="1"/>
</dbReference>
<dbReference type="Pfam" id="PF07963">
    <property type="entry name" value="N_methyl"/>
    <property type="match status" value="1"/>
</dbReference>
<dbReference type="PANTHER" id="PTHR30093">
    <property type="entry name" value="GENERAL SECRETION PATHWAY PROTEIN G"/>
    <property type="match status" value="1"/>
</dbReference>
<organism evidence="3 4">
    <name type="scientific">Rhodopirellula islandica</name>
    <dbReference type="NCBI Taxonomy" id="595434"/>
    <lineage>
        <taxon>Bacteria</taxon>
        <taxon>Pseudomonadati</taxon>
        <taxon>Planctomycetota</taxon>
        <taxon>Planctomycetia</taxon>
        <taxon>Pirellulales</taxon>
        <taxon>Pirellulaceae</taxon>
        <taxon>Rhodopirellula</taxon>
    </lineage>
</organism>
<evidence type="ECO:0000259" key="2">
    <source>
        <dbReference type="Pfam" id="PF07596"/>
    </source>
</evidence>
<evidence type="ECO:0000313" key="4">
    <source>
        <dbReference type="Proteomes" id="UP000036367"/>
    </source>
</evidence>
<feature type="region of interest" description="Disordered" evidence="1">
    <location>
        <begin position="339"/>
        <end position="359"/>
    </location>
</feature>
<protein>
    <recommendedName>
        <fullName evidence="2">DUF1559 domain-containing protein</fullName>
    </recommendedName>
</protein>
<dbReference type="NCBIfam" id="TIGR02532">
    <property type="entry name" value="IV_pilin_GFxxxE"/>
    <property type="match status" value="1"/>
</dbReference>
<dbReference type="PANTHER" id="PTHR30093:SF2">
    <property type="entry name" value="TYPE II SECRETION SYSTEM PROTEIN H"/>
    <property type="match status" value="1"/>
</dbReference>